<dbReference type="OMA" id="TSYVPIC"/>
<reference evidence="7" key="2">
    <citation type="submission" date="2025-09" db="UniProtKB">
        <authorList>
            <consortium name="Ensembl"/>
        </authorList>
    </citation>
    <scope>IDENTIFICATION</scope>
</reference>
<dbReference type="GO" id="GO:0005829">
    <property type="term" value="C:cytosol"/>
    <property type="evidence" value="ECO:0007669"/>
    <property type="project" value="UniProtKB-SubCell"/>
</dbReference>
<sequence>MYKVKQIYNENLELSVPTCMYKVKPACSTAPLQTSPESGSGTDSDECLQALERRQDAILERLQALQQDVQSLCQSVCGPGVDEETSERREIIHKSATNAMEAPSLESILGKHHGAVWDLVINANPASPPLSLLVLYGLLKKRYRVLGNTHVHSSVRSISSALRSCLGGSMGQTGFRQEYQMVFTLIWKDVAHPELRLGATVAGPIEGEGNIARFLFGLLSTCSQDPEQATIVDTWVDRATSHLLAGDAKRRAAAMRLLAEALDPASAMTTTESSWLVGRQLSVADIMVWSALVHSGHPLPSTVSRWVQTCETFPEFMSARSIFD</sequence>
<name>A0A8C4QLN5_EPTBU</name>
<dbReference type="GO" id="GO:0005634">
    <property type="term" value="C:nucleus"/>
    <property type="evidence" value="ECO:0007669"/>
    <property type="project" value="UniProtKB-SubCell"/>
</dbReference>
<evidence type="ECO:0000256" key="1">
    <source>
        <dbReference type="ARBA" id="ARBA00004123"/>
    </source>
</evidence>
<dbReference type="Ensembl" id="ENSEBUT00000017908.1">
    <property type="protein sequence ID" value="ENSEBUP00000017332.1"/>
    <property type="gene ID" value="ENSEBUG00000010828.1"/>
</dbReference>
<dbReference type="PANTHER" id="PTHR13438:SF2">
    <property type="entry name" value="AMINOACYL TRNA SYNTHASE COMPLEX-INTERACTING MULTIFUNCTIONAL PROTEIN 2"/>
    <property type="match status" value="1"/>
</dbReference>
<dbReference type="PANTHER" id="PTHR13438">
    <property type="entry name" value="AMINOACYL TRNA SYNTHASE COMPLEX-INTERACTING MULTIFUNCTIONAL PROTEIN"/>
    <property type="match status" value="1"/>
</dbReference>
<evidence type="ECO:0000256" key="2">
    <source>
        <dbReference type="ARBA" id="ARBA00004514"/>
    </source>
</evidence>
<dbReference type="AlphaFoldDB" id="A0A8C4QLN5"/>
<dbReference type="GO" id="GO:0017101">
    <property type="term" value="C:aminoacyl-tRNA synthetase multienzyme complex"/>
    <property type="evidence" value="ECO:0007669"/>
    <property type="project" value="InterPro"/>
</dbReference>
<dbReference type="InterPro" id="IPR042360">
    <property type="entry name" value="AIMP2"/>
</dbReference>
<evidence type="ECO:0000259" key="6">
    <source>
        <dbReference type="Pfam" id="PF18569"/>
    </source>
</evidence>
<dbReference type="SUPFAM" id="SSF47616">
    <property type="entry name" value="GST C-terminal domain-like"/>
    <property type="match status" value="1"/>
</dbReference>
<evidence type="ECO:0000313" key="8">
    <source>
        <dbReference type="Proteomes" id="UP000694388"/>
    </source>
</evidence>
<protein>
    <submittedName>
        <fullName evidence="7">Aminoacyl tRNA synthetase complex interacting multifunctional protein 2</fullName>
    </submittedName>
</protein>
<feature type="domain" description="AIMP2 thioredoxin-like" evidence="6">
    <location>
        <begin position="116"/>
        <end position="205"/>
    </location>
</feature>
<comment type="subcellular location">
    <subcellularLocation>
        <location evidence="2">Cytoplasm</location>
        <location evidence="2">Cytosol</location>
    </subcellularLocation>
    <subcellularLocation>
        <location evidence="1">Nucleus</location>
    </subcellularLocation>
</comment>
<dbReference type="Pfam" id="PF18569">
    <property type="entry name" value="Thioredoxin_16"/>
    <property type="match status" value="1"/>
</dbReference>
<keyword evidence="8" id="KW-1185">Reference proteome</keyword>
<keyword evidence="5" id="KW-0539">Nucleus</keyword>
<evidence type="ECO:0000256" key="3">
    <source>
        <dbReference type="ARBA" id="ARBA00022490"/>
    </source>
</evidence>
<evidence type="ECO:0000256" key="4">
    <source>
        <dbReference type="ARBA" id="ARBA00022917"/>
    </source>
</evidence>
<dbReference type="Gene3D" id="1.20.1050.130">
    <property type="match status" value="1"/>
</dbReference>
<proteinExistence type="predicted"/>
<evidence type="ECO:0000313" key="7">
    <source>
        <dbReference type="Ensembl" id="ENSEBUP00000017332.1"/>
    </source>
</evidence>
<keyword evidence="3" id="KW-0963">Cytoplasm</keyword>
<dbReference type="InterPro" id="IPR036282">
    <property type="entry name" value="Glutathione-S-Trfase_C_sf"/>
</dbReference>
<organism evidence="7 8">
    <name type="scientific">Eptatretus burgeri</name>
    <name type="common">Inshore hagfish</name>
    <dbReference type="NCBI Taxonomy" id="7764"/>
    <lineage>
        <taxon>Eukaryota</taxon>
        <taxon>Metazoa</taxon>
        <taxon>Chordata</taxon>
        <taxon>Craniata</taxon>
        <taxon>Vertebrata</taxon>
        <taxon>Cyclostomata</taxon>
        <taxon>Myxini</taxon>
        <taxon>Myxiniformes</taxon>
        <taxon>Myxinidae</taxon>
        <taxon>Eptatretinae</taxon>
        <taxon>Eptatretus</taxon>
    </lineage>
</organism>
<dbReference type="InterPro" id="IPR041503">
    <property type="entry name" value="AIMP2_thioredoxin"/>
</dbReference>
<reference evidence="7" key="1">
    <citation type="submission" date="2025-08" db="UniProtKB">
        <authorList>
            <consortium name="Ensembl"/>
        </authorList>
    </citation>
    <scope>IDENTIFICATION</scope>
</reference>
<dbReference type="Proteomes" id="UP000694388">
    <property type="component" value="Unplaced"/>
</dbReference>
<accession>A0A8C4QLN5</accession>
<keyword evidence="4" id="KW-0648">Protein biosynthesis</keyword>
<evidence type="ECO:0000256" key="5">
    <source>
        <dbReference type="ARBA" id="ARBA00023242"/>
    </source>
</evidence>
<dbReference type="GO" id="GO:0006412">
    <property type="term" value="P:translation"/>
    <property type="evidence" value="ECO:0007669"/>
    <property type="project" value="UniProtKB-KW"/>
</dbReference>
<dbReference type="GeneTree" id="ENSGT00390000015826"/>